<protein>
    <recommendedName>
        <fullName evidence="10">J domain-containing protein</fullName>
    </recommendedName>
</protein>
<name>A0A150G8J1_GONPE</name>
<dbReference type="Proteomes" id="UP000075714">
    <property type="component" value="Unassembled WGS sequence"/>
</dbReference>
<evidence type="ECO:0000259" key="10">
    <source>
        <dbReference type="PROSITE" id="PS50076"/>
    </source>
</evidence>
<dbReference type="EMBL" id="LSYV01000053">
    <property type="protein sequence ID" value="KXZ45680.1"/>
    <property type="molecule type" value="Genomic_DNA"/>
</dbReference>
<comment type="subunit">
    <text evidence="9">Probable component of the PAM complex at least composed of a mitochondrial HSP70 protein, TIMM44 and TIMM14. The complex interacts with the TIMM23 component of the TIM17:23 complex.</text>
</comment>
<organism evidence="11 12">
    <name type="scientific">Gonium pectorale</name>
    <name type="common">Green alga</name>
    <dbReference type="NCBI Taxonomy" id="33097"/>
    <lineage>
        <taxon>Eukaryota</taxon>
        <taxon>Viridiplantae</taxon>
        <taxon>Chlorophyta</taxon>
        <taxon>core chlorophytes</taxon>
        <taxon>Chlorophyceae</taxon>
        <taxon>CS clade</taxon>
        <taxon>Chlamydomonadales</taxon>
        <taxon>Volvocaceae</taxon>
        <taxon>Gonium</taxon>
    </lineage>
</organism>
<reference evidence="12" key="1">
    <citation type="journal article" date="2016" name="Nat. Commun.">
        <title>The Gonium pectorale genome demonstrates co-option of cell cycle regulation during the evolution of multicellularity.</title>
        <authorList>
            <person name="Hanschen E.R."/>
            <person name="Marriage T.N."/>
            <person name="Ferris P.J."/>
            <person name="Hamaji T."/>
            <person name="Toyoda A."/>
            <person name="Fujiyama A."/>
            <person name="Neme R."/>
            <person name="Noguchi H."/>
            <person name="Minakuchi Y."/>
            <person name="Suzuki M."/>
            <person name="Kawai-Toyooka H."/>
            <person name="Smith D.R."/>
            <person name="Sparks H."/>
            <person name="Anderson J."/>
            <person name="Bakaric R."/>
            <person name="Luria V."/>
            <person name="Karger A."/>
            <person name="Kirschner M.W."/>
            <person name="Durand P.M."/>
            <person name="Michod R.E."/>
            <person name="Nozaki H."/>
            <person name="Olson B.J."/>
        </authorList>
    </citation>
    <scope>NUCLEOTIDE SEQUENCE [LARGE SCALE GENOMIC DNA]</scope>
    <source>
        <strain evidence="12">NIES-2863</strain>
    </source>
</reference>
<evidence type="ECO:0000256" key="4">
    <source>
        <dbReference type="ARBA" id="ARBA00022989"/>
    </source>
</evidence>
<keyword evidence="4" id="KW-1133">Transmembrane helix</keyword>
<dbReference type="OrthoDB" id="240298at2759"/>
<dbReference type="InterPro" id="IPR001623">
    <property type="entry name" value="DnaJ_domain"/>
</dbReference>
<dbReference type="GO" id="GO:0001671">
    <property type="term" value="F:ATPase activator activity"/>
    <property type="evidence" value="ECO:0007669"/>
    <property type="project" value="TreeGrafter"/>
</dbReference>
<evidence type="ECO:0000256" key="9">
    <source>
        <dbReference type="ARBA" id="ARBA00063640"/>
    </source>
</evidence>
<gene>
    <name evidence="11" type="ORF">GPECTOR_52g8</name>
</gene>
<dbReference type="Gene3D" id="1.10.287.110">
    <property type="entry name" value="DnaJ domain"/>
    <property type="match status" value="1"/>
</dbReference>
<evidence type="ECO:0000256" key="3">
    <source>
        <dbReference type="ARBA" id="ARBA00022792"/>
    </source>
</evidence>
<keyword evidence="5" id="KW-0496">Mitochondrion</keyword>
<comment type="similarity">
    <text evidence="7">Belongs to the TIM14 family.</text>
</comment>
<comment type="caution">
    <text evidence="11">The sequence shown here is derived from an EMBL/GenBank/DDBJ whole genome shotgun (WGS) entry which is preliminary data.</text>
</comment>
<dbReference type="InterPro" id="IPR036869">
    <property type="entry name" value="J_dom_sf"/>
</dbReference>
<dbReference type="STRING" id="33097.A0A150G8J1"/>
<evidence type="ECO:0000256" key="1">
    <source>
        <dbReference type="ARBA" id="ARBA00004434"/>
    </source>
</evidence>
<keyword evidence="6" id="KW-0472">Membrane</keyword>
<evidence type="ECO:0000256" key="8">
    <source>
        <dbReference type="ARBA" id="ARBA00059031"/>
    </source>
</evidence>
<dbReference type="SUPFAM" id="SSF46565">
    <property type="entry name" value="Chaperone J-domain"/>
    <property type="match status" value="1"/>
</dbReference>
<evidence type="ECO:0000256" key="5">
    <source>
        <dbReference type="ARBA" id="ARBA00023128"/>
    </source>
</evidence>
<evidence type="ECO:0000256" key="7">
    <source>
        <dbReference type="ARBA" id="ARBA00038105"/>
    </source>
</evidence>
<dbReference type="CDD" id="cd06257">
    <property type="entry name" value="DnaJ"/>
    <property type="match status" value="1"/>
</dbReference>
<dbReference type="AlphaFoldDB" id="A0A150G8J1"/>
<feature type="domain" description="J" evidence="10">
    <location>
        <begin position="60"/>
        <end position="119"/>
    </location>
</feature>
<sequence>MTTPLMAGLGVAAAAFMGKQIVQTYVKLRASSGGASAFSVGKQYYKASPGGFLPEMTKREASLILGVRESAGEERIKDAHRRIMVANHPDSGGSSYIAAKVNEAKDLLLGKKKSGRSPF</sequence>
<dbReference type="PANTHER" id="PTHR12763">
    <property type="match status" value="1"/>
</dbReference>
<evidence type="ECO:0000256" key="6">
    <source>
        <dbReference type="ARBA" id="ARBA00023136"/>
    </source>
</evidence>
<dbReference type="SMART" id="SM00271">
    <property type="entry name" value="DnaJ"/>
    <property type="match status" value="1"/>
</dbReference>
<dbReference type="GO" id="GO:0001405">
    <property type="term" value="C:PAM complex, Tim23 associated import motor"/>
    <property type="evidence" value="ECO:0007669"/>
    <property type="project" value="TreeGrafter"/>
</dbReference>
<accession>A0A150G8J1</accession>
<evidence type="ECO:0000313" key="12">
    <source>
        <dbReference type="Proteomes" id="UP000075714"/>
    </source>
</evidence>
<proteinExistence type="inferred from homology"/>
<keyword evidence="12" id="KW-1185">Reference proteome</keyword>
<evidence type="ECO:0000256" key="2">
    <source>
        <dbReference type="ARBA" id="ARBA00022692"/>
    </source>
</evidence>
<dbReference type="GO" id="GO:0030150">
    <property type="term" value="P:protein import into mitochondrial matrix"/>
    <property type="evidence" value="ECO:0007669"/>
    <property type="project" value="TreeGrafter"/>
</dbReference>
<dbReference type="PANTHER" id="PTHR12763:SF28">
    <property type="entry name" value="GEO10507P1-RELATED"/>
    <property type="match status" value="1"/>
</dbReference>
<keyword evidence="2" id="KW-0812">Transmembrane</keyword>
<dbReference type="FunFam" id="1.10.287.110:FF:000001">
    <property type="entry name" value="Import inner membrane translocase subunit tim14"/>
    <property type="match status" value="1"/>
</dbReference>
<evidence type="ECO:0000313" key="11">
    <source>
        <dbReference type="EMBL" id="KXZ45680.1"/>
    </source>
</evidence>
<comment type="function">
    <text evidence="8">Component of the PAM complex, a complex required for the translocation of transit peptide-containing proteins from the inner membrane into the mitochondrial matrix in an ATP-dependent manner.</text>
</comment>
<comment type="subcellular location">
    <subcellularLocation>
        <location evidence="1">Mitochondrion inner membrane</location>
        <topology evidence="1">Single-pass membrane protein</topology>
    </subcellularLocation>
</comment>
<keyword evidence="3" id="KW-0999">Mitochondrion inner membrane</keyword>
<dbReference type="PROSITE" id="PS50076">
    <property type="entry name" value="DNAJ_2"/>
    <property type="match status" value="1"/>
</dbReference>